<comment type="similarity">
    <text evidence="2">Belongs to the SusD family.</text>
</comment>
<gene>
    <name evidence="9" type="ORF">NU09_2482</name>
</gene>
<dbReference type="InterPro" id="IPR011990">
    <property type="entry name" value="TPR-like_helical_dom_sf"/>
</dbReference>
<dbReference type="Pfam" id="PF07980">
    <property type="entry name" value="SusD_RagB"/>
    <property type="match status" value="1"/>
</dbReference>
<evidence type="ECO:0000259" key="7">
    <source>
        <dbReference type="Pfam" id="PF07980"/>
    </source>
</evidence>
<feature type="domain" description="SusD-like N-terminal" evidence="8">
    <location>
        <begin position="39"/>
        <end position="226"/>
    </location>
</feature>
<evidence type="ECO:0000256" key="5">
    <source>
        <dbReference type="ARBA" id="ARBA00023237"/>
    </source>
</evidence>
<keyword evidence="4" id="KW-0472">Membrane</keyword>
<proteinExistence type="inferred from homology"/>
<dbReference type="SUPFAM" id="SSF48452">
    <property type="entry name" value="TPR-like"/>
    <property type="match status" value="1"/>
</dbReference>
<evidence type="ECO:0000256" key="6">
    <source>
        <dbReference type="SAM" id="SignalP"/>
    </source>
</evidence>
<sequence length="520" mass="57365">MKKNIKSIAVAVFALGVMSLNSCSDDFLIREPQDSITLENYFSSNDQVRNSTNAMYSKTWFNFHNKAFFAIGEVGSGNSYTGSSDVNSLRTLTISGTDVEMVNAWKGLWATIAQANMLISLLPERVGPEVDPEVVDVAIGEAHFMRATAYFYLVRLWGPVPIVENNLDNVENPQIPTNPVEDIYQFIELEYNAAINMLPEKIRSSNYADNGRVSKGSAKAMLAKAHLYQGEYNEARQLAEEVINSGEFKLYGGEELPSYSFGDLFLTANNNNEESIFALQWKVTGNYGTASNCNTQFGYSPYINQATYGGVFAPSMDLLASFEDGDLRRKETVMLPGDFYPNITTADGPGLTVPDDIDAQGTGSGIKKYVVGKGGGAAGPFDNWGMMENNTYIMRYAEVLLIHAEAILGGAESTSDAAALDSYNKVRNRAGLPSVTSFTFDELFHERRIELAFEGDYWYDLGRLPLSKAADIISNQDRGFVDNPNFVPIPSGDFFILPYPTIDLDKNPKLGEPPVPYNFD</sequence>
<evidence type="ECO:0000259" key="8">
    <source>
        <dbReference type="Pfam" id="PF14322"/>
    </source>
</evidence>
<accession>A0A444W8Y8</accession>
<keyword evidence="10" id="KW-1185">Reference proteome</keyword>
<evidence type="ECO:0000256" key="4">
    <source>
        <dbReference type="ARBA" id="ARBA00023136"/>
    </source>
</evidence>
<dbReference type="InterPro" id="IPR012944">
    <property type="entry name" value="SusD_RagB_dom"/>
</dbReference>
<evidence type="ECO:0000256" key="1">
    <source>
        <dbReference type="ARBA" id="ARBA00004442"/>
    </source>
</evidence>
<evidence type="ECO:0000313" key="10">
    <source>
        <dbReference type="Proteomes" id="UP000289775"/>
    </source>
</evidence>
<dbReference type="Pfam" id="PF14322">
    <property type="entry name" value="SusD-like_3"/>
    <property type="match status" value="1"/>
</dbReference>
<dbReference type="Proteomes" id="UP000289775">
    <property type="component" value="Unassembled WGS sequence"/>
</dbReference>
<evidence type="ECO:0000313" key="9">
    <source>
        <dbReference type="EMBL" id="RYJ42078.1"/>
    </source>
</evidence>
<comment type="subcellular location">
    <subcellularLocation>
        <location evidence="1">Cell outer membrane</location>
    </subcellularLocation>
</comment>
<dbReference type="GO" id="GO:0009279">
    <property type="term" value="C:cell outer membrane"/>
    <property type="evidence" value="ECO:0007669"/>
    <property type="project" value="UniProtKB-SubCell"/>
</dbReference>
<evidence type="ECO:0000256" key="3">
    <source>
        <dbReference type="ARBA" id="ARBA00022729"/>
    </source>
</evidence>
<comment type="caution">
    <text evidence="9">The sequence shown here is derived from an EMBL/GenBank/DDBJ whole genome shotgun (WGS) entry which is preliminary data.</text>
</comment>
<keyword evidence="5" id="KW-0998">Cell outer membrane</keyword>
<feature type="domain" description="RagB/SusD" evidence="7">
    <location>
        <begin position="312"/>
        <end position="510"/>
    </location>
</feature>
<dbReference type="RefSeq" id="WP_129751581.1">
    <property type="nucleotide sequence ID" value="NZ_JUIW01000008.1"/>
</dbReference>
<dbReference type="AlphaFoldDB" id="A0A444W8Y8"/>
<feature type="signal peptide" evidence="6">
    <location>
        <begin position="1"/>
        <end position="24"/>
    </location>
</feature>
<feature type="chain" id="PRO_5019305300" evidence="6">
    <location>
        <begin position="25"/>
        <end position="520"/>
    </location>
</feature>
<dbReference type="CDD" id="cd08977">
    <property type="entry name" value="SusD"/>
    <property type="match status" value="1"/>
</dbReference>
<dbReference type="InterPro" id="IPR033985">
    <property type="entry name" value="SusD-like_N"/>
</dbReference>
<dbReference type="EMBL" id="JUIW01000008">
    <property type="protein sequence ID" value="RYJ42078.1"/>
    <property type="molecule type" value="Genomic_DNA"/>
</dbReference>
<reference evidence="9 10" key="1">
    <citation type="submission" date="2014-12" db="EMBL/GenBank/DDBJ databases">
        <title>Genome sequence of Flavobacterium beibuense RSKm HC5.</title>
        <authorList>
            <person name="Kim J.F."/>
            <person name="Song J.Y."/>
            <person name="Kwak M.-J."/>
            <person name="Lee S.-W."/>
        </authorList>
    </citation>
    <scope>NUCLEOTIDE SEQUENCE [LARGE SCALE GENOMIC DNA]</scope>
    <source>
        <strain evidence="9 10">RSKm HC5</strain>
    </source>
</reference>
<name>A0A444W8Y8_9FLAO</name>
<keyword evidence="3 6" id="KW-0732">Signal</keyword>
<dbReference type="Gene3D" id="1.25.40.390">
    <property type="match status" value="1"/>
</dbReference>
<organism evidence="9 10">
    <name type="scientific">Flavobacterium beibuense</name>
    <dbReference type="NCBI Taxonomy" id="657326"/>
    <lineage>
        <taxon>Bacteria</taxon>
        <taxon>Pseudomonadati</taxon>
        <taxon>Bacteroidota</taxon>
        <taxon>Flavobacteriia</taxon>
        <taxon>Flavobacteriales</taxon>
        <taxon>Flavobacteriaceae</taxon>
        <taxon>Flavobacterium</taxon>
    </lineage>
</organism>
<evidence type="ECO:0000256" key="2">
    <source>
        <dbReference type="ARBA" id="ARBA00006275"/>
    </source>
</evidence>
<dbReference type="OrthoDB" id="5694214at2"/>
<protein>
    <submittedName>
        <fullName evidence="9">RagB/SusD domain-containing protein</fullName>
    </submittedName>
</protein>